<proteinExistence type="predicted"/>
<dbReference type="EMBL" id="JBHMBS010000003">
    <property type="protein sequence ID" value="MFB9675489.1"/>
    <property type="molecule type" value="Genomic_DNA"/>
</dbReference>
<name>A0ABV5T8V6_9ACTN</name>
<keyword evidence="2" id="KW-1185">Reference proteome</keyword>
<organism evidence="1 2">
    <name type="scientific">Streptosporangium vulgare</name>
    <dbReference type="NCBI Taxonomy" id="46190"/>
    <lineage>
        <taxon>Bacteria</taxon>
        <taxon>Bacillati</taxon>
        <taxon>Actinomycetota</taxon>
        <taxon>Actinomycetes</taxon>
        <taxon>Streptosporangiales</taxon>
        <taxon>Streptosporangiaceae</taxon>
        <taxon>Streptosporangium</taxon>
    </lineage>
</organism>
<evidence type="ECO:0000313" key="2">
    <source>
        <dbReference type="Proteomes" id="UP001589610"/>
    </source>
</evidence>
<accession>A0ABV5T8V6</accession>
<sequence length="56" mass="6155">MSSGELAGKAADRASDTRFSRFLMCQILSIDLGEGEDLMHESCFENAWKLDTACPV</sequence>
<protein>
    <submittedName>
        <fullName evidence="1">Uncharacterized protein</fullName>
    </submittedName>
</protein>
<dbReference type="Proteomes" id="UP001589610">
    <property type="component" value="Unassembled WGS sequence"/>
</dbReference>
<gene>
    <name evidence="1" type="ORF">ACFFRH_08335</name>
</gene>
<comment type="caution">
    <text evidence="1">The sequence shown here is derived from an EMBL/GenBank/DDBJ whole genome shotgun (WGS) entry which is preliminary data.</text>
</comment>
<reference evidence="1 2" key="1">
    <citation type="submission" date="2024-09" db="EMBL/GenBank/DDBJ databases">
        <authorList>
            <person name="Sun Q."/>
            <person name="Mori K."/>
        </authorList>
    </citation>
    <scope>NUCLEOTIDE SEQUENCE [LARGE SCALE GENOMIC DNA]</scope>
    <source>
        <strain evidence="1 2">JCM 3028</strain>
    </source>
</reference>
<evidence type="ECO:0000313" key="1">
    <source>
        <dbReference type="EMBL" id="MFB9675489.1"/>
    </source>
</evidence>
<dbReference type="RefSeq" id="WP_344744349.1">
    <property type="nucleotide sequence ID" value="NZ_BAAAWW010000043.1"/>
</dbReference>